<dbReference type="AlphaFoldDB" id="A0A165Y473"/>
<proteinExistence type="predicted"/>
<evidence type="ECO:0000313" key="2">
    <source>
        <dbReference type="Proteomes" id="UP000076532"/>
    </source>
</evidence>
<accession>A0A165Y473</accession>
<dbReference type="OrthoDB" id="21502at2759"/>
<reference evidence="1 2" key="1">
    <citation type="journal article" date="2016" name="Mol. Biol. Evol.">
        <title>Comparative Genomics of Early-Diverging Mushroom-Forming Fungi Provides Insights into the Origins of Lignocellulose Decay Capabilities.</title>
        <authorList>
            <person name="Nagy L.G."/>
            <person name="Riley R."/>
            <person name="Tritt A."/>
            <person name="Adam C."/>
            <person name="Daum C."/>
            <person name="Floudas D."/>
            <person name="Sun H."/>
            <person name="Yadav J.S."/>
            <person name="Pangilinan J."/>
            <person name="Larsson K.H."/>
            <person name="Matsuura K."/>
            <person name="Barry K."/>
            <person name="Labutti K."/>
            <person name="Kuo R."/>
            <person name="Ohm R.A."/>
            <person name="Bhattacharya S.S."/>
            <person name="Shirouzu T."/>
            <person name="Yoshinaga Y."/>
            <person name="Martin F.M."/>
            <person name="Grigoriev I.V."/>
            <person name="Hibbett D.S."/>
        </authorList>
    </citation>
    <scope>NUCLEOTIDE SEQUENCE [LARGE SCALE GENOMIC DNA]</scope>
    <source>
        <strain evidence="1 2">CBS 109695</strain>
    </source>
</reference>
<dbReference type="InterPro" id="IPR023213">
    <property type="entry name" value="CAT-like_dom_sf"/>
</dbReference>
<gene>
    <name evidence="1" type="ORF">FIBSPDRAFT_938621</name>
</gene>
<organism evidence="1 2">
    <name type="scientific">Athelia psychrophila</name>
    <dbReference type="NCBI Taxonomy" id="1759441"/>
    <lineage>
        <taxon>Eukaryota</taxon>
        <taxon>Fungi</taxon>
        <taxon>Dikarya</taxon>
        <taxon>Basidiomycota</taxon>
        <taxon>Agaricomycotina</taxon>
        <taxon>Agaricomycetes</taxon>
        <taxon>Agaricomycetidae</taxon>
        <taxon>Atheliales</taxon>
        <taxon>Atheliaceae</taxon>
        <taxon>Athelia</taxon>
    </lineage>
</organism>
<dbReference type="Proteomes" id="UP000076532">
    <property type="component" value="Unassembled WGS sequence"/>
</dbReference>
<evidence type="ECO:0000313" key="1">
    <source>
        <dbReference type="EMBL" id="KZP09188.1"/>
    </source>
</evidence>
<protein>
    <submittedName>
        <fullName evidence="1">Uncharacterized protein</fullName>
    </submittedName>
</protein>
<sequence length="503" mass="55997">MADTIDPIPLSDHMFPLTDTIVTSALMVAGRLDTELLRAAFATLVDKWPKLGARIVKGKKGVFECHTPSAFSVERSPFVYTVARHVDSQCPDIPKRTIGSHANMLTYRHLFQSKDCPASTSEWIKQKDAPPIRIHITTFSNVTCIGFTVPHIFTDVLGISVILRAWCSIIAGRETSKLPVLITEDPLAHIGGPYPSSKKELKAFHADMAGEYHLFSLWDKLRYYPPLIKEIVFHSEEVRLVFLPSKTLDKMRRSAMAELQDEKEVWVSENDIIYSLIIKVGGHWLASTNYSDLPFTFQLSNLHRDKNDETPYGIAMAANFRGLLPELKDPSKAFLHNCMTYVSCPVIPNGSVLDSSVGDLARHIRTAIVAQRPLAHSEKVMTVYREMCRRHDYPSYCPPNGRQYASTSWLAGGWSELNFSSAVIATDSIDAGSAEKFKGDALGDPGKVIFSGGSSGRPGTPRRTWAIIMSRQPDDAAGGGGVWFEMGARTEFWPKMDEYLQSL</sequence>
<keyword evidence="2" id="KW-1185">Reference proteome</keyword>
<dbReference type="Gene3D" id="3.30.559.10">
    <property type="entry name" value="Chloramphenicol acetyltransferase-like domain"/>
    <property type="match status" value="2"/>
</dbReference>
<dbReference type="EMBL" id="KV417706">
    <property type="protein sequence ID" value="KZP09188.1"/>
    <property type="molecule type" value="Genomic_DNA"/>
</dbReference>
<dbReference type="STRING" id="436010.A0A165Y473"/>
<name>A0A165Y473_9AGAM</name>
<dbReference type="SUPFAM" id="SSF52777">
    <property type="entry name" value="CoA-dependent acyltransferases"/>
    <property type="match status" value="1"/>
</dbReference>